<dbReference type="OrthoDB" id="10251508at2759"/>
<evidence type="ECO:0000313" key="3">
    <source>
        <dbReference type="Proteomes" id="UP000037460"/>
    </source>
</evidence>
<protein>
    <submittedName>
        <fullName evidence="2">Uncharacterized protein</fullName>
    </submittedName>
</protein>
<organism evidence="2 3">
    <name type="scientific">Chrysochromulina tobinii</name>
    <dbReference type="NCBI Taxonomy" id="1460289"/>
    <lineage>
        <taxon>Eukaryota</taxon>
        <taxon>Haptista</taxon>
        <taxon>Haptophyta</taxon>
        <taxon>Prymnesiophyceae</taxon>
        <taxon>Prymnesiales</taxon>
        <taxon>Chrysochromulinaceae</taxon>
        <taxon>Chrysochromulina</taxon>
    </lineage>
</organism>
<dbReference type="EMBL" id="JWZX01002016">
    <property type="protein sequence ID" value="KOO31433.1"/>
    <property type="molecule type" value="Genomic_DNA"/>
</dbReference>
<evidence type="ECO:0000313" key="2">
    <source>
        <dbReference type="EMBL" id="KOO31433.1"/>
    </source>
</evidence>
<comment type="caution">
    <text evidence="2">The sequence shown here is derived from an EMBL/GenBank/DDBJ whole genome shotgun (WGS) entry which is preliminary data.</text>
</comment>
<feature type="region of interest" description="Disordered" evidence="1">
    <location>
        <begin position="350"/>
        <end position="369"/>
    </location>
</feature>
<dbReference type="Proteomes" id="UP000037460">
    <property type="component" value="Unassembled WGS sequence"/>
</dbReference>
<accession>A0A0M0JZ79</accession>
<evidence type="ECO:0000256" key="1">
    <source>
        <dbReference type="SAM" id="MobiDB-lite"/>
    </source>
</evidence>
<proteinExistence type="predicted"/>
<dbReference type="PANTHER" id="PTHR40430:SF1">
    <property type="entry name" value="T. BRUCEI SPP.-SPECIFIC PROTEIN"/>
    <property type="match status" value="1"/>
</dbReference>
<keyword evidence="3" id="KW-1185">Reference proteome</keyword>
<reference evidence="3" key="1">
    <citation type="journal article" date="2015" name="PLoS Genet.">
        <title>Genome Sequence and Transcriptome Analyses of Chrysochromulina tobin: Metabolic Tools for Enhanced Algal Fitness in the Prominent Order Prymnesiales (Haptophyceae).</title>
        <authorList>
            <person name="Hovde B.T."/>
            <person name="Deodato C.R."/>
            <person name="Hunsperger H.M."/>
            <person name="Ryken S.A."/>
            <person name="Yost W."/>
            <person name="Jha R.K."/>
            <person name="Patterson J."/>
            <person name="Monnat R.J. Jr."/>
            <person name="Barlow S.B."/>
            <person name="Starkenburg S.R."/>
            <person name="Cattolico R.A."/>
        </authorList>
    </citation>
    <scope>NUCLEOTIDE SEQUENCE</scope>
    <source>
        <strain evidence="3">CCMP291</strain>
    </source>
</reference>
<dbReference type="AlphaFoldDB" id="A0A0M0JZ79"/>
<sequence length="369" mass="40882">MGVDDQAASSGSHPARQAPLPHYALPNFSVVLPTYSNAESDLITQAFRIGNFVSVSALPNSIKPGQVSRSRFQKILDNRQPAEDWNVNLGAPYKPKQKTFSEFEYMPSPFSLADEVAKEDREKHVEATKAAGHEKAFVMSDTHKSLKYEDSFRGGSNPTFQFNAFSSVADPYERADDQALRYKWLQDAQILAGPIRPSGRVKGSTGQASSELPTRSTLPQMVAELREAIEFDWSEYAFLVCSTDDEHVVIRFELATLDSEPGLSAYMNVFSRSHRVVYKYMLKKVVEDWNVTPGDGHLYFTFRPPWVASRITDTFYSLHPEQRTYQDSRAKRSAKAASTAGAVMGASSIGLSSSSIGGPMGAVERPDLT</sequence>
<gene>
    <name evidence="2" type="ORF">Ctob_011922</name>
</gene>
<name>A0A0M0JZ79_9EUKA</name>
<dbReference type="PANTHER" id="PTHR40430">
    <property type="entry name" value="T. BRUCEI SPP.-SPECIFIC PROTEIN"/>
    <property type="match status" value="1"/>
</dbReference>